<sequence>MVQFLVDVQLCQKGIKVTVVCPGPIKTSKASAAGSSSKTDSERRVSLERCAELTIVAATHGLKEAWISSQPVLMIMYLVQYLPTVGFWVMDKIGANRLEAVETKDSAYSWNLLLRRKKKAA</sequence>
<protein>
    <submittedName>
        <fullName evidence="1">Uncharacterized protein</fullName>
    </submittedName>
</protein>
<reference evidence="1 2" key="1">
    <citation type="journal article" date="2020" name="Nat. Food">
        <title>A phased Vanilla planifolia genome enables genetic improvement of flavour and production.</title>
        <authorList>
            <person name="Hasing T."/>
            <person name="Tang H."/>
            <person name="Brym M."/>
            <person name="Khazi F."/>
            <person name="Huang T."/>
            <person name="Chambers A.H."/>
        </authorList>
    </citation>
    <scope>NUCLEOTIDE SEQUENCE [LARGE SCALE GENOMIC DNA]</scope>
    <source>
        <tissue evidence="1">Leaf</tissue>
    </source>
</reference>
<dbReference type="PANTHER" id="PTHR45274:SF2">
    <property type="entry name" value="NAD(P)-BINDING ROSSMANN-FOLD SUPERFAMILY PROTEIN"/>
    <property type="match status" value="1"/>
</dbReference>
<name>A0A835RGY9_VANPL</name>
<evidence type="ECO:0000313" key="1">
    <source>
        <dbReference type="EMBL" id="KAG0488789.1"/>
    </source>
</evidence>
<dbReference type="InterPro" id="IPR036291">
    <property type="entry name" value="NAD(P)-bd_dom_sf"/>
</dbReference>
<organism evidence="1 2">
    <name type="scientific">Vanilla planifolia</name>
    <name type="common">Vanilla</name>
    <dbReference type="NCBI Taxonomy" id="51239"/>
    <lineage>
        <taxon>Eukaryota</taxon>
        <taxon>Viridiplantae</taxon>
        <taxon>Streptophyta</taxon>
        <taxon>Embryophyta</taxon>
        <taxon>Tracheophyta</taxon>
        <taxon>Spermatophyta</taxon>
        <taxon>Magnoliopsida</taxon>
        <taxon>Liliopsida</taxon>
        <taxon>Asparagales</taxon>
        <taxon>Orchidaceae</taxon>
        <taxon>Vanilloideae</taxon>
        <taxon>Vanilleae</taxon>
        <taxon>Vanilla</taxon>
    </lineage>
</organism>
<accession>A0A835RGY9</accession>
<dbReference type="EMBL" id="JADCNL010000003">
    <property type="protein sequence ID" value="KAG0488789.1"/>
    <property type="molecule type" value="Genomic_DNA"/>
</dbReference>
<dbReference type="OrthoDB" id="185373at2759"/>
<evidence type="ECO:0000313" key="2">
    <source>
        <dbReference type="Proteomes" id="UP000636800"/>
    </source>
</evidence>
<keyword evidence="2" id="KW-1185">Reference proteome</keyword>
<dbReference type="Proteomes" id="UP000636800">
    <property type="component" value="Chromosome 3"/>
</dbReference>
<dbReference type="SUPFAM" id="SSF51735">
    <property type="entry name" value="NAD(P)-binding Rossmann-fold domains"/>
    <property type="match status" value="1"/>
</dbReference>
<dbReference type="PANTHER" id="PTHR45274">
    <property type="entry name" value="NAD(P)-BINDING ROSSMANN-FOLD SUPERFAMILY PROTEIN"/>
    <property type="match status" value="1"/>
</dbReference>
<gene>
    <name evidence="1" type="ORF">HPP92_007600</name>
</gene>
<comment type="caution">
    <text evidence="1">The sequence shown here is derived from an EMBL/GenBank/DDBJ whole genome shotgun (WGS) entry which is preliminary data.</text>
</comment>
<proteinExistence type="predicted"/>
<dbReference type="AlphaFoldDB" id="A0A835RGY9"/>
<dbReference type="GO" id="GO:0016020">
    <property type="term" value="C:membrane"/>
    <property type="evidence" value="ECO:0007669"/>
    <property type="project" value="TreeGrafter"/>
</dbReference>